<evidence type="ECO:0000256" key="2">
    <source>
        <dbReference type="ARBA" id="ARBA00023136"/>
    </source>
</evidence>
<dbReference type="EMBL" id="CP119311">
    <property type="protein sequence ID" value="WEK35243.1"/>
    <property type="molecule type" value="Genomic_DNA"/>
</dbReference>
<keyword evidence="3" id="KW-0998">Cell outer membrane</keyword>
<keyword evidence="2 4" id="KW-0472">Membrane</keyword>
<sequence>MNHFSATIPIVPRTLLRKPILTFLCLFFTITLHAQLAGLTESVNLRLKTTSAAQVIRELDKQSKYSFTYASSQLEKIRVASFVYEKSTLGRALQALQSLAGLEFDISGNFIAVRVTASTAPQADPTVRPGKITGTVRNEKNEGMPGVSLLIDNLKRGATTFVSGDYVISLPPGEYSMLVSFIGYTARRITGIVVRENEVTDLNLVLDKEDPRQLQTVVVTGGARKESVRALLLAQKNNAAISDGISAEQIRITPDNNTAQVLKRVSGLTVQNNKFVTIRGVSDRYNNVLINGSSLPSTEPNRRNFSFDIVPSALVDNVVINKTATPDLSSEFTGGIVQINTKDVPARNFLEFTIGSGFNTESINRDFVGFKRDEKAWMGKVDDNRKWFGDGKLFDPARYMEKVYANDMDYQKNIGKQIPNRWQLHKNPYTPVQNYQLSGGINKSLPKGRAIGFVAAVTYRQEQLYEEGDSRVVDQSDTWNERYQYTTAIGGLANLAYKTTRHKISWKNLYNGRYSNTFNHQAGGYPRYSWWANRRSEVTLTSGMLQSRLEGEHVIGKIRLKADWYADYVRLLRDQPDTRFLTGRSMRTFSRVDSMYNTSLEQHDFDFLENTTIRSGLHSSRLEEIRKTAGANITLPFQLFNDKHFFKTGFSWSERTADFDASNIIVQNGFNGNSYTLSKYFFPYYEIVTPEAFERGDLKYQVAYPKSGTTGDSYSGTQTLKAGYAMLDLHVLKQIRLTGGLRYEDNGITMSTVFYNRQGYSEFRDTTYQEADWLPSANITYSVTPQLNIRAAYSKTLARPDFVERSPYTYFDFYELASVIGRQSLKYSRINNYDFRVEYYPSGSEILSASVFYKEFENPVERFYYIGDVANIVEYQNLHSATARGFEVDVRKSLSFINPQKDWLSNLYISSNFTYLKGDIKAIVTKTASGKDTNYVISNDRPIQGLSPYIINGGLLYQAKGWGVNIAYNRFGRRIVNGGTDPELVQYENPRDVLDLQLTTRLMKQKMEVRLNFSDLLNQYYIIYCNYRNPDDGLYPDPPPAAGTTDPKGDAFNPAYDFINYKVKKGVGITLNVTYKF</sequence>
<proteinExistence type="inferred from homology"/>
<evidence type="ECO:0000259" key="5">
    <source>
        <dbReference type="Pfam" id="PF00593"/>
    </source>
</evidence>
<dbReference type="Gene3D" id="2.40.170.20">
    <property type="entry name" value="TonB-dependent receptor, beta-barrel domain"/>
    <property type="match status" value="1"/>
</dbReference>
<evidence type="ECO:0000313" key="7">
    <source>
        <dbReference type="EMBL" id="WEK35243.1"/>
    </source>
</evidence>
<feature type="domain" description="TonB-dependent receptor-like beta-barrel" evidence="5">
    <location>
        <begin position="581"/>
        <end position="1003"/>
    </location>
</feature>
<dbReference type="InterPro" id="IPR000531">
    <property type="entry name" value="Beta-barrel_TonB"/>
</dbReference>
<dbReference type="Proteomes" id="UP001220610">
    <property type="component" value="Chromosome"/>
</dbReference>
<dbReference type="SUPFAM" id="SSF56935">
    <property type="entry name" value="Porins"/>
    <property type="match status" value="1"/>
</dbReference>
<reference evidence="7" key="1">
    <citation type="submission" date="2023-03" db="EMBL/GenBank/DDBJ databases">
        <title>Andean soil-derived lignocellulolytic bacterial consortium as a source of novel taxa and putative plastic-active enzymes.</title>
        <authorList>
            <person name="Diaz-Garcia L."/>
            <person name="Chuvochina M."/>
            <person name="Feuerriegel G."/>
            <person name="Bunk B."/>
            <person name="Sproer C."/>
            <person name="Streit W.R."/>
            <person name="Rodriguez L.M."/>
            <person name="Overmann J."/>
            <person name="Jimenez D.J."/>
        </authorList>
    </citation>
    <scope>NUCLEOTIDE SEQUENCE</scope>
    <source>
        <strain evidence="7">MAG 7</strain>
    </source>
</reference>
<evidence type="ECO:0000259" key="6">
    <source>
        <dbReference type="Pfam" id="PF07715"/>
    </source>
</evidence>
<dbReference type="PANTHER" id="PTHR40980:SF5">
    <property type="entry name" value="TONB-DEPENDENT RECEPTOR"/>
    <property type="match status" value="1"/>
</dbReference>
<dbReference type="Gene3D" id="2.60.40.1120">
    <property type="entry name" value="Carboxypeptidase-like, regulatory domain"/>
    <property type="match status" value="1"/>
</dbReference>
<comment type="similarity">
    <text evidence="4">Belongs to the TonB-dependent receptor family.</text>
</comment>
<dbReference type="GO" id="GO:0009279">
    <property type="term" value="C:cell outer membrane"/>
    <property type="evidence" value="ECO:0007669"/>
    <property type="project" value="UniProtKB-SubCell"/>
</dbReference>
<dbReference type="InterPro" id="IPR012910">
    <property type="entry name" value="Plug_dom"/>
</dbReference>
<dbReference type="Pfam" id="PF13620">
    <property type="entry name" value="CarboxypepD_reg"/>
    <property type="match status" value="1"/>
</dbReference>
<protein>
    <submittedName>
        <fullName evidence="7">TonB-dependent receptor</fullName>
    </submittedName>
</protein>
<dbReference type="InterPro" id="IPR037066">
    <property type="entry name" value="Plug_dom_sf"/>
</dbReference>
<evidence type="ECO:0000256" key="4">
    <source>
        <dbReference type="RuleBase" id="RU003357"/>
    </source>
</evidence>
<comment type="subcellular location">
    <subcellularLocation>
        <location evidence="1 4">Cell outer membrane</location>
    </subcellularLocation>
</comment>
<dbReference type="Pfam" id="PF07715">
    <property type="entry name" value="Plug"/>
    <property type="match status" value="1"/>
</dbReference>
<dbReference type="AlphaFoldDB" id="A0AAJ5WRK6"/>
<keyword evidence="4" id="KW-0798">TonB box</keyword>
<dbReference type="PANTHER" id="PTHR40980">
    <property type="entry name" value="PLUG DOMAIN-CONTAINING PROTEIN"/>
    <property type="match status" value="1"/>
</dbReference>
<organism evidence="7 8">
    <name type="scientific">Candidatus Pseudobacter hemicellulosilyticus</name>
    <dbReference type="NCBI Taxonomy" id="3121375"/>
    <lineage>
        <taxon>Bacteria</taxon>
        <taxon>Pseudomonadati</taxon>
        <taxon>Bacteroidota</taxon>
        <taxon>Chitinophagia</taxon>
        <taxon>Chitinophagales</taxon>
        <taxon>Chitinophagaceae</taxon>
        <taxon>Pseudobacter</taxon>
    </lineage>
</organism>
<keyword evidence="7" id="KW-0675">Receptor</keyword>
<name>A0AAJ5WRK6_9BACT</name>
<dbReference type="Pfam" id="PF00593">
    <property type="entry name" value="TonB_dep_Rec_b-barrel"/>
    <property type="match status" value="1"/>
</dbReference>
<dbReference type="Gene3D" id="2.170.130.10">
    <property type="entry name" value="TonB-dependent receptor, plug domain"/>
    <property type="match status" value="1"/>
</dbReference>
<evidence type="ECO:0000256" key="3">
    <source>
        <dbReference type="ARBA" id="ARBA00023237"/>
    </source>
</evidence>
<accession>A0AAJ5WRK6</accession>
<feature type="domain" description="TonB-dependent receptor plug" evidence="6">
    <location>
        <begin position="239"/>
        <end position="335"/>
    </location>
</feature>
<dbReference type="SUPFAM" id="SSF49464">
    <property type="entry name" value="Carboxypeptidase regulatory domain-like"/>
    <property type="match status" value="1"/>
</dbReference>
<dbReference type="InterPro" id="IPR008969">
    <property type="entry name" value="CarboxyPept-like_regulatory"/>
</dbReference>
<evidence type="ECO:0000256" key="1">
    <source>
        <dbReference type="ARBA" id="ARBA00004442"/>
    </source>
</evidence>
<evidence type="ECO:0000313" key="8">
    <source>
        <dbReference type="Proteomes" id="UP001220610"/>
    </source>
</evidence>
<gene>
    <name evidence="7" type="ORF">P0Y53_22360</name>
</gene>
<dbReference type="InterPro" id="IPR036942">
    <property type="entry name" value="Beta-barrel_TonB_sf"/>
</dbReference>